<dbReference type="InterPro" id="IPR016064">
    <property type="entry name" value="NAD/diacylglycerol_kinase_sf"/>
</dbReference>
<keyword evidence="4" id="KW-0067">ATP-binding</keyword>
<protein>
    <recommendedName>
        <fullName evidence="5">DAGKc domain-containing protein</fullName>
    </recommendedName>
</protein>
<dbReference type="InterPro" id="IPR050187">
    <property type="entry name" value="Lipid_Phosphate_FormReg"/>
</dbReference>
<dbReference type="PROSITE" id="PS50146">
    <property type="entry name" value="DAGK"/>
    <property type="match status" value="1"/>
</dbReference>
<dbReference type="InterPro" id="IPR017438">
    <property type="entry name" value="ATP-NAD_kinase_N"/>
</dbReference>
<dbReference type="GO" id="GO:0005737">
    <property type="term" value="C:cytoplasm"/>
    <property type="evidence" value="ECO:0007669"/>
    <property type="project" value="TreeGrafter"/>
</dbReference>
<dbReference type="SUPFAM" id="SSF111331">
    <property type="entry name" value="NAD kinase/diacylglycerol kinase-like"/>
    <property type="match status" value="1"/>
</dbReference>
<comment type="caution">
    <text evidence="6">The sequence shown here is derived from an EMBL/GenBank/DDBJ whole genome shotgun (WGS) entry which is preliminary data.</text>
</comment>
<evidence type="ECO:0000259" key="5">
    <source>
        <dbReference type="PROSITE" id="PS50146"/>
    </source>
</evidence>
<name>A0A504YLN0_FASGI</name>
<dbReference type="GO" id="GO:0046512">
    <property type="term" value="P:sphingosine biosynthetic process"/>
    <property type="evidence" value="ECO:0007669"/>
    <property type="project" value="TreeGrafter"/>
</dbReference>
<evidence type="ECO:0000256" key="3">
    <source>
        <dbReference type="ARBA" id="ARBA00022777"/>
    </source>
</evidence>
<evidence type="ECO:0000256" key="1">
    <source>
        <dbReference type="ARBA" id="ARBA00022679"/>
    </source>
</evidence>
<organism evidence="6 7">
    <name type="scientific">Fasciola gigantica</name>
    <name type="common">Giant liver fluke</name>
    <dbReference type="NCBI Taxonomy" id="46835"/>
    <lineage>
        <taxon>Eukaryota</taxon>
        <taxon>Metazoa</taxon>
        <taxon>Spiralia</taxon>
        <taxon>Lophotrochozoa</taxon>
        <taxon>Platyhelminthes</taxon>
        <taxon>Trematoda</taxon>
        <taxon>Digenea</taxon>
        <taxon>Plagiorchiida</taxon>
        <taxon>Echinostomata</taxon>
        <taxon>Echinostomatoidea</taxon>
        <taxon>Fasciolidae</taxon>
        <taxon>Fasciola</taxon>
    </lineage>
</organism>
<dbReference type="GO" id="GO:0016020">
    <property type="term" value="C:membrane"/>
    <property type="evidence" value="ECO:0007669"/>
    <property type="project" value="TreeGrafter"/>
</dbReference>
<dbReference type="Pfam" id="PF19279">
    <property type="entry name" value="YegS_C"/>
    <property type="match status" value="1"/>
</dbReference>
<dbReference type="Gene3D" id="3.40.50.10330">
    <property type="entry name" value="Probable inorganic polyphosphate/atp-NAD kinase, domain 1"/>
    <property type="match status" value="1"/>
</dbReference>
<dbReference type="GO" id="GO:0001727">
    <property type="term" value="F:lipid kinase activity"/>
    <property type="evidence" value="ECO:0007669"/>
    <property type="project" value="TreeGrafter"/>
</dbReference>
<keyword evidence="3" id="KW-0418">Kinase</keyword>
<evidence type="ECO:0000313" key="7">
    <source>
        <dbReference type="Proteomes" id="UP000316759"/>
    </source>
</evidence>
<accession>A0A504YLN0</accession>
<dbReference type="InterPro" id="IPR045540">
    <property type="entry name" value="YegS/DAGK_C"/>
</dbReference>
<keyword evidence="2" id="KW-0547">Nucleotide-binding</keyword>
<dbReference type="PANTHER" id="PTHR12358">
    <property type="entry name" value="SPHINGOSINE KINASE"/>
    <property type="match status" value="1"/>
</dbReference>
<dbReference type="Gene3D" id="2.60.200.40">
    <property type="match status" value="1"/>
</dbReference>
<dbReference type="InterPro" id="IPR001206">
    <property type="entry name" value="Diacylglycerol_kinase_cat_dom"/>
</dbReference>
<gene>
    <name evidence="6" type="ORF">FGIG_02430</name>
</gene>
<evidence type="ECO:0000313" key="6">
    <source>
        <dbReference type="EMBL" id="TPP62752.1"/>
    </source>
</evidence>
<proteinExistence type="predicted"/>
<dbReference type="OrthoDB" id="3853857at2759"/>
<dbReference type="Pfam" id="PF00781">
    <property type="entry name" value="DAGK_cat"/>
    <property type="match status" value="1"/>
</dbReference>
<dbReference type="EMBL" id="SUNJ01006486">
    <property type="protein sequence ID" value="TPP62752.1"/>
    <property type="molecule type" value="Genomic_DNA"/>
</dbReference>
<evidence type="ECO:0000256" key="2">
    <source>
        <dbReference type="ARBA" id="ARBA00022741"/>
    </source>
</evidence>
<keyword evidence="7" id="KW-1185">Reference proteome</keyword>
<feature type="domain" description="DAGKc" evidence="5">
    <location>
        <begin position="146"/>
        <end position="232"/>
    </location>
</feature>
<dbReference type="PANTHER" id="PTHR12358:SF112">
    <property type="entry name" value="LD11247P-RELATED"/>
    <property type="match status" value="1"/>
</dbReference>
<keyword evidence="1" id="KW-0808">Transferase</keyword>
<sequence length="624" mass="69059">MVTQSLSDTAGEQFAVKVLFKTQSNTVPANVTVLNYGIRIRLAQTDGNGNHSTLCSSPTSTTTRMIQREQLIDCHLVHARRFFLGQSCGQVRVRYLEFTDNGMKKNNHLHYGYVLQEQIVYLLSDAVTETEQLIERIKLLISSEPAALKPYLIFVNPCSGAGKALSLFKNTVAPMFDRLRVPYVLFKTEYPGHAEFWIKHSSATTLTKYRGLLTISGDGLIYEVINGLAYRNTALDDDDDDNMNLECDTLGTGNGMSKKQGDVHDSDVTDGVLEWIGQEPSNVHLKSIAKSRISIPLGFLPAGGGNATASAVCYASGLASREKCLLHSAFVLSHNPPSSLVQLQTSDSALSPAQQLCPLDAILFETIEPQTQRIGILSIEWGGLADLDLRSERFRWLGQTRFALAALISMARWSVTNPQNKEFRAKVSYLPAPKSKSNGLEISSNRGTHYTPVDTAFTQNEMTNDELPWASSRYSSGGQKKWARRYLPATNEPVPTSWTTLRDSFWTVLITNHSHIATDAMLHPDARFDNGQLNLVLIYSHVKCVDLIGLPEYLASGDGMRDTSYWKIIPVLAVRVEPEIVSSYTMLDGEPVQSGPFQVEVVPRQFSVITCPVRVPASNSDFTN</sequence>
<reference evidence="6 7" key="1">
    <citation type="submission" date="2019-04" db="EMBL/GenBank/DDBJ databases">
        <title>Annotation for the trematode Fasciola gigantica.</title>
        <authorList>
            <person name="Choi Y.-J."/>
        </authorList>
    </citation>
    <scope>NUCLEOTIDE SEQUENCE [LARGE SCALE GENOMIC DNA]</scope>
    <source>
        <strain evidence="6">Uganda_cow_1</strain>
    </source>
</reference>
<dbReference type="STRING" id="46835.A0A504YLN0"/>
<dbReference type="AlphaFoldDB" id="A0A504YLN0"/>
<evidence type="ECO:0000256" key="4">
    <source>
        <dbReference type="ARBA" id="ARBA00022840"/>
    </source>
</evidence>
<dbReference type="Proteomes" id="UP000316759">
    <property type="component" value="Unassembled WGS sequence"/>
</dbReference>
<dbReference type="GO" id="GO:0005524">
    <property type="term" value="F:ATP binding"/>
    <property type="evidence" value="ECO:0007669"/>
    <property type="project" value="UniProtKB-KW"/>
</dbReference>